<evidence type="ECO:0000313" key="1">
    <source>
        <dbReference type="EMBL" id="MDP5136354.1"/>
    </source>
</evidence>
<dbReference type="Proteomes" id="UP001231109">
    <property type="component" value="Unassembled WGS sequence"/>
</dbReference>
<dbReference type="RefSeq" id="WP_305975687.1">
    <property type="nucleotide sequence ID" value="NZ_JAPJDY010000013.1"/>
</dbReference>
<dbReference type="SUPFAM" id="SSF52540">
    <property type="entry name" value="P-loop containing nucleoside triphosphate hydrolases"/>
    <property type="match status" value="1"/>
</dbReference>
<gene>
    <name evidence="1" type="ORF">ORJ04_10375</name>
</gene>
<comment type="caution">
    <text evidence="1">The sequence shown here is derived from an EMBL/GenBank/DDBJ whole genome shotgun (WGS) entry which is preliminary data.</text>
</comment>
<protein>
    <recommendedName>
        <fullName evidence="3">Cell division inhibitor SulA</fullName>
    </recommendedName>
</protein>
<dbReference type="EMBL" id="JAPJDZ010000022">
    <property type="protein sequence ID" value="MDP5136354.1"/>
    <property type="molecule type" value="Genomic_DNA"/>
</dbReference>
<keyword evidence="2" id="KW-1185">Reference proteome</keyword>
<evidence type="ECO:0000313" key="2">
    <source>
        <dbReference type="Proteomes" id="UP001231109"/>
    </source>
</evidence>
<organism evidence="1 2">
    <name type="scientific">Rheinheimera baltica</name>
    <dbReference type="NCBI Taxonomy" id="67576"/>
    <lineage>
        <taxon>Bacteria</taxon>
        <taxon>Pseudomonadati</taxon>
        <taxon>Pseudomonadota</taxon>
        <taxon>Gammaproteobacteria</taxon>
        <taxon>Chromatiales</taxon>
        <taxon>Chromatiaceae</taxon>
        <taxon>Rheinheimera</taxon>
    </lineage>
</organism>
<sequence length="148" mass="17231">MYNRSMNLLTSKRSNTVLNDTRLFRPHPINNDGNNVQDATKQSLLQLIHQHQDKLGWILLIAPTCIPNKLWAEQYQLSMQHVLIIHEKQIKSLTQTVQRALESTSCKVVINFAPHLDKQQLENFSLLAIKNNTCFYQYEHIEANQLTH</sequence>
<name>A0ABT9HYZ8_9GAMM</name>
<reference evidence="1 2" key="1">
    <citation type="submission" date="2022-11" db="EMBL/GenBank/DDBJ databases">
        <title>Viruses from the air-sea interface of a natural surface slick.</title>
        <authorList>
            <person name="Rahlff J."/>
            <person name="Holmfeldt K."/>
        </authorList>
    </citation>
    <scope>NUCLEOTIDE SEQUENCE [LARGE SCALE GENOMIC DNA]</scope>
    <source>
        <strain evidence="1 2">SMS4</strain>
    </source>
</reference>
<proteinExistence type="predicted"/>
<evidence type="ECO:0008006" key="3">
    <source>
        <dbReference type="Google" id="ProtNLM"/>
    </source>
</evidence>
<accession>A0ABT9HYZ8</accession>
<dbReference type="Gene3D" id="3.40.50.300">
    <property type="entry name" value="P-loop containing nucleotide triphosphate hydrolases"/>
    <property type="match status" value="1"/>
</dbReference>
<dbReference type="InterPro" id="IPR027417">
    <property type="entry name" value="P-loop_NTPase"/>
</dbReference>